<feature type="transmembrane region" description="Helical" evidence="13">
    <location>
        <begin position="341"/>
        <end position="360"/>
    </location>
</feature>
<feature type="compositionally biased region" description="Polar residues" evidence="12">
    <location>
        <begin position="890"/>
        <end position="899"/>
    </location>
</feature>
<evidence type="ECO:0000256" key="11">
    <source>
        <dbReference type="PROSITE-ProRule" id="PRU00228"/>
    </source>
</evidence>
<evidence type="ECO:0000256" key="9">
    <source>
        <dbReference type="ARBA" id="ARBA00022989"/>
    </source>
</evidence>
<dbReference type="InterPro" id="IPR036259">
    <property type="entry name" value="MFS_trans_sf"/>
</dbReference>
<evidence type="ECO:0000256" key="12">
    <source>
        <dbReference type="SAM" id="MobiDB-lite"/>
    </source>
</evidence>
<dbReference type="Pfam" id="PF00569">
    <property type="entry name" value="ZZ"/>
    <property type="match status" value="1"/>
</dbReference>
<comment type="similarity">
    <text evidence="2">Belongs to the SLC43A transporter (TC 2.A.1.44) family.</text>
</comment>
<dbReference type="InterPro" id="IPR000433">
    <property type="entry name" value="Znf_ZZ"/>
</dbReference>
<evidence type="ECO:0000259" key="14">
    <source>
        <dbReference type="PROSITE" id="PS50135"/>
    </source>
</evidence>
<dbReference type="SUPFAM" id="SSF57850">
    <property type="entry name" value="RING/U-box"/>
    <property type="match status" value="1"/>
</dbReference>
<feature type="transmembrane region" description="Helical" evidence="13">
    <location>
        <begin position="380"/>
        <end position="402"/>
    </location>
</feature>
<dbReference type="SUPFAM" id="SSF103473">
    <property type="entry name" value="MFS general substrate transporter"/>
    <property type="match status" value="1"/>
</dbReference>
<organism evidence="15 16">
    <name type="scientific">Lagenidium giganteum</name>
    <dbReference type="NCBI Taxonomy" id="4803"/>
    <lineage>
        <taxon>Eukaryota</taxon>
        <taxon>Sar</taxon>
        <taxon>Stramenopiles</taxon>
        <taxon>Oomycota</taxon>
        <taxon>Peronosporomycetes</taxon>
        <taxon>Pythiales</taxon>
        <taxon>Pythiaceae</taxon>
    </lineage>
</organism>
<reference evidence="15" key="1">
    <citation type="submission" date="2022-11" db="EMBL/GenBank/DDBJ databases">
        <authorList>
            <person name="Morgan W.R."/>
            <person name="Tartar A."/>
        </authorList>
    </citation>
    <scope>NUCLEOTIDE SEQUENCE</scope>
    <source>
        <strain evidence="15">ARSEF 373</strain>
    </source>
</reference>
<keyword evidence="10 13" id="KW-0472">Membrane</keyword>
<keyword evidence="7" id="KW-0862">Zinc</keyword>
<dbReference type="Proteomes" id="UP001146120">
    <property type="component" value="Unassembled WGS sequence"/>
</dbReference>
<feature type="transmembrane region" description="Helical" evidence="13">
    <location>
        <begin position="464"/>
        <end position="481"/>
    </location>
</feature>
<dbReference type="CDD" id="cd02249">
    <property type="entry name" value="ZZ"/>
    <property type="match status" value="1"/>
</dbReference>
<feature type="transmembrane region" description="Helical" evidence="13">
    <location>
        <begin position="172"/>
        <end position="195"/>
    </location>
</feature>
<comment type="caution">
    <text evidence="15">The sequence shown here is derived from an EMBL/GenBank/DDBJ whole genome shotgun (WGS) entry which is preliminary data.</text>
</comment>
<dbReference type="EMBL" id="DAKRPA010000232">
    <property type="protein sequence ID" value="DAZ94810.1"/>
    <property type="molecule type" value="Genomic_DNA"/>
</dbReference>
<dbReference type="PANTHER" id="PTHR20772:SF2">
    <property type="entry name" value="PROTEIN FMP42"/>
    <property type="match status" value="1"/>
</dbReference>
<feature type="transmembrane region" description="Helical" evidence="13">
    <location>
        <begin position="73"/>
        <end position="93"/>
    </location>
</feature>
<keyword evidence="3" id="KW-0813">Transport</keyword>
<dbReference type="AlphaFoldDB" id="A0AAV2YLJ0"/>
<dbReference type="GO" id="GO:0008270">
    <property type="term" value="F:zinc ion binding"/>
    <property type="evidence" value="ECO:0007669"/>
    <property type="project" value="UniProtKB-KW"/>
</dbReference>
<feature type="transmembrane region" description="Helical" evidence="13">
    <location>
        <begin position="20"/>
        <end position="40"/>
    </location>
</feature>
<dbReference type="Gene3D" id="1.20.1250.20">
    <property type="entry name" value="MFS general substrate transporter like domains"/>
    <property type="match status" value="1"/>
</dbReference>
<accession>A0AAV2YLJ0</accession>
<evidence type="ECO:0000256" key="10">
    <source>
        <dbReference type="ARBA" id="ARBA00023136"/>
    </source>
</evidence>
<dbReference type="PROSITE" id="PS50135">
    <property type="entry name" value="ZF_ZZ_2"/>
    <property type="match status" value="1"/>
</dbReference>
<evidence type="ECO:0000256" key="2">
    <source>
        <dbReference type="ARBA" id="ARBA00006595"/>
    </source>
</evidence>
<evidence type="ECO:0000256" key="7">
    <source>
        <dbReference type="ARBA" id="ARBA00022833"/>
    </source>
</evidence>
<feature type="transmembrane region" description="Helical" evidence="13">
    <location>
        <begin position="409"/>
        <end position="426"/>
    </location>
</feature>
<feature type="domain" description="ZZ-type" evidence="14">
    <location>
        <begin position="699"/>
        <end position="753"/>
    </location>
</feature>
<dbReference type="GO" id="GO:0016020">
    <property type="term" value="C:membrane"/>
    <property type="evidence" value="ECO:0007669"/>
    <property type="project" value="UniProtKB-SubCell"/>
</dbReference>
<keyword evidence="4 13" id="KW-0812">Transmembrane</keyword>
<keyword evidence="16" id="KW-1185">Reference proteome</keyword>
<gene>
    <name evidence="15" type="ORF">N0F65_002423</name>
</gene>
<feature type="compositionally biased region" description="Polar residues" evidence="12">
    <location>
        <begin position="942"/>
        <end position="960"/>
    </location>
</feature>
<keyword evidence="6 11" id="KW-0863">Zinc-finger</keyword>
<feature type="transmembrane region" description="Helical" evidence="13">
    <location>
        <begin position="201"/>
        <end position="227"/>
    </location>
</feature>
<feature type="transmembrane region" description="Helical" evidence="13">
    <location>
        <begin position="432"/>
        <end position="452"/>
    </location>
</feature>
<keyword evidence="5" id="KW-0479">Metal-binding</keyword>
<dbReference type="SMART" id="SM00291">
    <property type="entry name" value="ZnF_ZZ"/>
    <property type="match status" value="1"/>
</dbReference>
<evidence type="ECO:0000256" key="5">
    <source>
        <dbReference type="ARBA" id="ARBA00022723"/>
    </source>
</evidence>
<evidence type="ECO:0000256" key="3">
    <source>
        <dbReference type="ARBA" id="ARBA00022448"/>
    </source>
</evidence>
<keyword evidence="8" id="KW-0029">Amino-acid transport</keyword>
<comment type="subcellular location">
    <subcellularLocation>
        <location evidence="1">Membrane</location>
        <topology evidence="1">Multi-pass membrane protein</topology>
    </subcellularLocation>
</comment>
<proteinExistence type="inferred from homology"/>
<evidence type="ECO:0000256" key="13">
    <source>
        <dbReference type="SAM" id="Phobius"/>
    </source>
</evidence>
<evidence type="ECO:0000256" key="4">
    <source>
        <dbReference type="ARBA" id="ARBA00022692"/>
    </source>
</evidence>
<keyword evidence="9 13" id="KW-1133">Transmembrane helix</keyword>
<sequence>MSNERRRSSKQRDKLVERRYLLVGFAILQCFLGAGVVFGWTSILPMLEKEGIYNEYCVNNEAFCNEQSIRLHFAFTIAASCSMCANLFMGLVFDRDPTNPERAAVDPVCHILNDVVVACSFGPRLAKAIANICLIGGAVLMSNAHNRCEPTGRPLFTQNFAMPSRMAPGMDLFLPGMALLAFGGTGLQLCSIHLSNLFPEAKSLVTCLIVGALQLSFFIFGIFNFMYQHLGLSQHRIFEGYAVVLGGSLVGTLILNPDKPIQLEDQLVDSTHPEHHELLSPIRLPSVFKKGEASLLLSTPQLSKYDEGKKPLVAGQSAAGATTHSSDLSTRSFRTQLTSPPFVLLTFLFSVGTLWCNYFLGSVTAQLRAKGLAPDVVTQLMGYFDWILPGGVVFIPLVGYLLEVCGYTLVTFLFCFTSLAFTALFWSSTPWVIVVSFITYSLCRTITFSLLFAYIGHTFGFKNFGALSGIAFCVAAIAGLLQTPITELNDFRLVSYIQTETEDEAVRATTGTPPGAAAPAPAVAPTARQGTGRAAAPARGGARPFPRQVQASVAAARALVRTKMSRFSIANVMGRKSNTSDADTRPSVISVTNLNRQLAEETKKTDQHLFFGPQQGVFDGKDRTRVIHGERKIMKNSKKVWLVSEPLSMDRDSTTSLVGFPEQPKQGILGSGMSSTLSAAGRFLGQKVAQMKLPSTHVNDDSFCDGCGMDPIVGNMFTCSKCEDNYSLCESCYQSGVHGYEDSELIRSLREDFALRSIVETCKHRVPEKVFTLLMQKVCRGQIDKFHFLANWISGVVLGHSMSELPVRGIEIPHLDNETRTTLVELLTPVLAERNDIEVCLEWFTPDAENDELPSSKRKLETVRIWVATDKDSKSPFAPKTDTDNESDRSFSPGNSPRLSGSPPMSPVANDVGSPPPSPVARSPKALGAETQEEYYSDSERPSVSSDILTTKVDSMSASGEPSEGIAM</sequence>
<dbReference type="InterPro" id="IPR052599">
    <property type="entry name" value="SLC43A_AATransporter"/>
</dbReference>
<name>A0AAV2YLJ0_9STRA</name>
<evidence type="ECO:0000256" key="6">
    <source>
        <dbReference type="ARBA" id="ARBA00022771"/>
    </source>
</evidence>
<dbReference type="PANTHER" id="PTHR20772">
    <property type="entry name" value="PROTEIN FMP42"/>
    <property type="match status" value="1"/>
</dbReference>
<protein>
    <recommendedName>
        <fullName evidence="14">ZZ-type domain-containing protein</fullName>
    </recommendedName>
</protein>
<dbReference type="InterPro" id="IPR043145">
    <property type="entry name" value="Znf_ZZ_sf"/>
</dbReference>
<dbReference type="Gene3D" id="3.30.60.90">
    <property type="match status" value="1"/>
</dbReference>
<evidence type="ECO:0000256" key="8">
    <source>
        <dbReference type="ARBA" id="ARBA00022970"/>
    </source>
</evidence>
<evidence type="ECO:0000313" key="16">
    <source>
        <dbReference type="Proteomes" id="UP001146120"/>
    </source>
</evidence>
<reference evidence="15" key="2">
    <citation type="journal article" date="2023" name="Microbiol Resour">
        <title>Decontamination and Annotation of the Draft Genome Sequence of the Oomycete Lagenidium giganteum ARSEF 373.</title>
        <authorList>
            <person name="Morgan W.R."/>
            <person name="Tartar A."/>
        </authorList>
    </citation>
    <scope>NUCLEOTIDE SEQUENCE</scope>
    <source>
        <strain evidence="15">ARSEF 373</strain>
    </source>
</reference>
<evidence type="ECO:0000256" key="1">
    <source>
        <dbReference type="ARBA" id="ARBA00004141"/>
    </source>
</evidence>
<feature type="region of interest" description="Disordered" evidence="12">
    <location>
        <begin position="872"/>
        <end position="968"/>
    </location>
</feature>
<dbReference type="GO" id="GO:0006865">
    <property type="term" value="P:amino acid transport"/>
    <property type="evidence" value="ECO:0007669"/>
    <property type="project" value="UniProtKB-KW"/>
</dbReference>
<evidence type="ECO:0000313" key="15">
    <source>
        <dbReference type="EMBL" id="DAZ94810.1"/>
    </source>
</evidence>